<keyword evidence="2" id="KW-1185">Reference proteome</keyword>
<name>A0A835JJX1_9ROSI</name>
<dbReference type="PANTHER" id="PTHR33385">
    <property type="entry name" value="PROTEIN XRI1"/>
    <property type="match status" value="1"/>
</dbReference>
<accession>A0A835JJX1</accession>
<comment type="caution">
    <text evidence="1">The sequence shown here is derived from an EMBL/GenBank/DDBJ whole genome shotgun (WGS) entry which is preliminary data.</text>
</comment>
<protein>
    <recommendedName>
        <fullName evidence="3">Protein XRI1</fullName>
    </recommendedName>
</protein>
<dbReference type="AlphaFoldDB" id="A0A835JJX1"/>
<evidence type="ECO:0000313" key="2">
    <source>
        <dbReference type="Proteomes" id="UP000657918"/>
    </source>
</evidence>
<sequence length="375" mass="42520">MDYNNDNGNGEHWGCQHEDYCLQKDFNGGISQCLWNEVTLNGDDLSYMLDETTPVKACGGLAYHVDHDANMNKEPEEWRGTCSQFKRRRLQFDTQLEESPFCEEEITPVFLKSNVCAAYLSTCLKHVVILILLCYVERSEGPWYGMRCGPLSHQLPSWNSSLNKLEFSLGRLCKRINLSYLMKWAWRFEETKESLEEVFPQASQWDSGYQDTSASSYNGLDQSSEWWIADCFNDTEMQFSPNDMNLPGASDIQIDISDFCNDPPEFEANAVQKCVTRTPRNVVFKDMKSIIQIPAKLATSVAYPFAFIKPCGVHGDVTLNEINQRIRTPPSKALLKDEEPVVYPMSAFSGKPVVGKTKIRTEGGKGSITIMRTKG</sequence>
<dbReference type="EMBL" id="JADGMS010000014">
    <property type="protein sequence ID" value="KAF9669749.1"/>
    <property type="molecule type" value="Genomic_DNA"/>
</dbReference>
<organism evidence="1 2">
    <name type="scientific">Salix dunnii</name>
    <dbReference type="NCBI Taxonomy" id="1413687"/>
    <lineage>
        <taxon>Eukaryota</taxon>
        <taxon>Viridiplantae</taxon>
        <taxon>Streptophyta</taxon>
        <taxon>Embryophyta</taxon>
        <taxon>Tracheophyta</taxon>
        <taxon>Spermatophyta</taxon>
        <taxon>Magnoliopsida</taxon>
        <taxon>eudicotyledons</taxon>
        <taxon>Gunneridae</taxon>
        <taxon>Pentapetalae</taxon>
        <taxon>rosids</taxon>
        <taxon>fabids</taxon>
        <taxon>Malpighiales</taxon>
        <taxon>Salicaceae</taxon>
        <taxon>Saliceae</taxon>
        <taxon>Salix</taxon>
    </lineage>
</organism>
<dbReference type="OrthoDB" id="1913204at2759"/>
<dbReference type="PANTHER" id="PTHR33385:SF4">
    <property type="entry name" value="PROTEIN XRI1"/>
    <property type="match status" value="1"/>
</dbReference>
<evidence type="ECO:0000313" key="1">
    <source>
        <dbReference type="EMBL" id="KAF9669749.1"/>
    </source>
</evidence>
<dbReference type="Proteomes" id="UP000657918">
    <property type="component" value="Unassembled WGS sequence"/>
</dbReference>
<proteinExistence type="predicted"/>
<reference evidence="1 2" key="1">
    <citation type="submission" date="2020-10" db="EMBL/GenBank/DDBJ databases">
        <title>Plant Genome Project.</title>
        <authorList>
            <person name="Zhang R.-G."/>
        </authorList>
    </citation>
    <scope>NUCLEOTIDE SEQUENCE [LARGE SCALE GENOMIC DNA]</scope>
    <source>
        <strain evidence="1">FAFU-HL-1</strain>
        <tissue evidence="1">Leaf</tissue>
    </source>
</reference>
<dbReference type="GO" id="GO:0007143">
    <property type="term" value="P:female meiotic nuclear division"/>
    <property type="evidence" value="ECO:0007669"/>
    <property type="project" value="InterPro"/>
</dbReference>
<dbReference type="GO" id="GO:0007140">
    <property type="term" value="P:male meiotic nuclear division"/>
    <property type="evidence" value="ECO:0007669"/>
    <property type="project" value="InterPro"/>
</dbReference>
<gene>
    <name evidence="1" type="ORF">SADUNF_Sadunf14G0139800</name>
</gene>
<dbReference type="InterPro" id="IPR039933">
    <property type="entry name" value="XRI1"/>
</dbReference>
<evidence type="ECO:0008006" key="3">
    <source>
        <dbReference type="Google" id="ProtNLM"/>
    </source>
</evidence>